<dbReference type="SUPFAM" id="SSF52440">
    <property type="entry name" value="PreATP-grasp domain"/>
    <property type="match status" value="1"/>
</dbReference>
<evidence type="ECO:0000259" key="6">
    <source>
        <dbReference type="Pfam" id="PF03738"/>
    </source>
</evidence>
<dbReference type="InterPro" id="IPR005494">
    <property type="entry name" value="GSPS_pre-ATP-grasp-like_dom"/>
</dbReference>
<keyword evidence="8" id="KW-1185">Reference proteome</keyword>
<dbReference type="EMBL" id="FNFD01000024">
    <property type="protein sequence ID" value="SDL57478.1"/>
    <property type="molecule type" value="Genomic_DNA"/>
</dbReference>
<dbReference type="GO" id="GO:0046872">
    <property type="term" value="F:metal ion binding"/>
    <property type="evidence" value="ECO:0007669"/>
    <property type="project" value="UniProtKB-KW"/>
</dbReference>
<evidence type="ECO:0000313" key="7">
    <source>
        <dbReference type="EMBL" id="SDL57478.1"/>
    </source>
</evidence>
<evidence type="ECO:0000256" key="4">
    <source>
        <dbReference type="ARBA" id="ARBA00022840"/>
    </source>
</evidence>
<dbReference type="InterPro" id="IPR016185">
    <property type="entry name" value="PreATP-grasp_dom_sf"/>
</dbReference>
<dbReference type="GO" id="GO:0016874">
    <property type="term" value="F:ligase activity"/>
    <property type="evidence" value="ECO:0007669"/>
    <property type="project" value="UniProtKB-KW"/>
</dbReference>
<dbReference type="AlphaFoldDB" id="A0A1G9L669"/>
<accession>A0A1G9L669</accession>
<keyword evidence="5" id="KW-0460">Magnesium</keyword>
<keyword evidence="1" id="KW-0436">Ligase</keyword>
<dbReference type="SUPFAM" id="SSF56059">
    <property type="entry name" value="Glutathione synthetase ATP-binding domain-like"/>
    <property type="match status" value="1"/>
</dbReference>
<evidence type="ECO:0000256" key="1">
    <source>
        <dbReference type="ARBA" id="ARBA00022598"/>
    </source>
</evidence>
<evidence type="ECO:0000256" key="5">
    <source>
        <dbReference type="ARBA" id="ARBA00022842"/>
    </source>
</evidence>
<name>A0A1G9L669_9PSED</name>
<dbReference type="Gene3D" id="3.30.1490.330">
    <property type="match status" value="1"/>
</dbReference>
<reference evidence="7 8" key="1">
    <citation type="submission" date="2016-10" db="EMBL/GenBank/DDBJ databases">
        <authorList>
            <person name="de Groot N.N."/>
        </authorList>
    </citation>
    <scope>NUCLEOTIDE SEQUENCE [LARGE SCALE GENOMIC DNA]</scope>
    <source>
        <strain evidence="7 8">JCM 21544</strain>
    </source>
</reference>
<dbReference type="GO" id="GO:0005524">
    <property type="term" value="F:ATP binding"/>
    <property type="evidence" value="ECO:0007669"/>
    <property type="project" value="UniProtKB-KW"/>
</dbReference>
<evidence type="ECO:0000256" key="2">
    <source>
        <dbReference type="ARBA" id="ARBA00022723"/>
    </source>
</evidence>
<dbReference type="RefSeq" id="WP_084338219.1">
    <property type="nucleotide sequence ID" value="NZ_FNFD01000024.1"/>
</dbReference>
<evidence type="ECO:0000256" key="3">
    <source>
        <dbReference type="ARBA" id="ARBA00022741"/>
    </source>
</evidence>
<feature type="domain" description="Glutathionylspermidine synthase pre-ATP-grasp-like" evidence="6">
    <location>
        <begin position="12"/>
        <end position="370"/>
    </location>
</feature>
<dbReference type="Proteomes" id="UP000198706">
    <property type="component" value="Unassembled WGS sequence"/>
</dbReference>
<keyword evidence="3" id="KW-0547">Nucleotide-binding</keyword>
<sequence>MRCLPSQPRPHWREQCESLGFTFHSIDGRYWDETKAYRFTLAQIEHLEAVTEDLHQRCLEAIDWIIREEHFAPFGLSPSAIQLVQRSWRRKEPSLYGRFDFSWNGSGEPKLLEYNADTPTGLLETSVIQWYWLQDCQPGADQFNSLHEKLIARWRQIAPRQPMYFAAQQDHEEDTGNLLYLLDTAHQAGLTTRYLPIEQIGFSALQQRFVDENDHPIEHCFKLYPWEWLIEEEFGRHIAASEIRFLEPAWKLLLSCKAILPILWQLFPEHPNLLPASFTDNLSGAHVRKPLYSREGSNIQIVAPGIDERSDGPYREEAGIYQAFAPLPRFGDSHTVIGSWVVGDAAAGIGIREDSSLITRDSSRFIPHFFIE</sequence>
<evidence type="ECO:0000313" key="8">
    <source>
        <dbReference type="Proteomes" id="UP000198706"/>
    </source>
</evidence>
<keyword evidence="4" id="KW-0067">ATP-binding</keyword>
<dbReference type="Pfam" id="PF03738">
    <property type="entry name" value="GSP_synth"/>
    <property type="match status" value="1"/>
</dbReference>
<keyword evidence="2" id="KW-0479">Metal-binding</keyword>
<dbReference type="STRING" id="137658.SAMN05216186_12423"/>
<organism evidence="7 8">
    <name type="scientific">Pseudomonas indica</name>
    <dbReference type="NCBI Taxonomy" id="137658"/>
    <lineage>
        <taxon>Bacteria</taxon>
        <taxon>Pseudomonadati</taxon>
        <taxon>Pseudomonadota</taxon>
        <taxon>Gammaproteobacteria</taxon>
        <taxon>Pseudomonadales</taxon>
        <taxon>Pseudomonadaceae</taxon>
        <taxon>Pseudomonas</taxon>
    </lineage>
</organism>
<gene>
    <name evidence="7" type="ORF">SAMN05216186_12423</name>
</gene>
<proteinExistence type="predicted"/>
<protein>
    <submittedName>
        <fullName evidence="7">Glutathionylspermidine synthase</fullName>
    </submittedName>
</protein>